<dbReference type="Proteomes" id="UP000008744">
    <property type="component" value="Unassembled WGS sequence"/>
</dbReference>
<proteinExistence type="predicted"/>
<dbReference type="AlphaFoldDB" id="B4ISJ4"/>
<dbReference type="OrthoDB" id="6538186at2759"/>
<organism evidence="2">
    <name type="scientific">Drosophila persimilis</name>
    <name type="common">Fruit fly</name>
    <dbReference type="NCBI Taxonomy" id="7234"/>
    <lineage>
        <taxon>Eukaryota</taxon>
        <taxon>Metazoa</taxon>
        <taxon>Ecdysozoa</taxon>
        <taxon>Arthropoda</taxon>
        <taxon>Hexapoda</taxon>
        <taxon>Insecta</taxon>
        <taxon>Pterygota</taxon>
        <taxon>Neoptera</taxon>
        <taxon>Endopterygota</taxon>
        <taxon>Diptera</taxon>
        <taxon>Brachycera</taxon>
        <taxon>Muscomorpha</taxon>
        <taxon>Ephydroidea</taxon>
        <taxon>Drosophilidae</taxon>
        <taxon>Drosophila</taxon>
        <taxon>Sophophora</taxon>
    </lineage>
</organism>
<dbReference type="STRING" id="7234.B4ISJ4"/>
<reference evidence="1 2" key="1">
    <citation type="journal article" date="2007" name="Nature">
        <title>Evolution of genes and genomes on the Drosophila phylogeny.</title>
        <authorList>
            <consortium name="Drosophila 12 Genomes Consortium"/>
            <person name="Clark A.G."/>
            <person name="Eisen M.B."/>
            <person name="Smith D.R."/>
            <person name="Bergman C.M."/>
            <person name="Oliver B."/>
            <person name="Markow T.A."/>
            <person name="Kaufman T.C."/>
            <person name="Kellis M."/>
            <person name="Gelbart W."/>
            <person name="Iyer V.N."/>
            <person name="Pollard D.A."/>
            <person name="Sackton T.B."/>
            <person name="Larracuente A.M."/>
            <person name="Singh N.D."/>
            <person name="Abad J.P."/>
            <person name="Abt D.N."/>
            <person name="Adryan B."/>
            <person name="Aguade M."/>
            <person name="Akashi H."/>
            <person name="Anderson W.W."/>
            <person name="Aquadro C.F."/>
            <person name="Ardell D.H."/>
            <person name="Arguello R."/>
            <person name="Artieri C.G."/>
            <person name="Barbash D.A."/>
            <person name="Barker D."/>
            <person name="Barsanti P."/>
            <person name="Batterham P."/>
            <person name="Batzoglou S."/>
            <person name="Begun D."/>
            <person name="Bhutkar A."/>
            <person name="Blanco E."/>
            <person name="Bosak S.A."/>
            <person name="Bradley R.K."/>
            <person name="Brand A.D."/>
            <person name="Brent M.R."/>
            <person name="Brooks A.N."/>
            <person name="Brown R.H."/>
            <person name="Butlin R.K."/>
            <person name="Caggese C."/>
            <person name="Calvi B.R."/>
            <person name="Bernardo de Carvalho A."/>
            <person name="Caspi A."/>
            <person name="Castrezana S."/>
            <person name="Celniker S.E."/>
            <person name="Chang J.L."/>
            <person name="Chapple C."/>
            <person name="Chatterji S."/>
            <person name="Chinwalla A."/>
            <person name="Civetta A."/>
            <person name="Clifton S.W."/>
            <person name="Comeron J.M."/>
            <person name="Costello J.C."/>
            <person name="Coyne J.A."/>
            <person name="Daub J."/>
            <person name="David R.G."/>
            <person name="Delcher A.L."/>
            <person name="Delehaunty K."/>
            <person name="Do C.B."/>
            <person name="Ebling H."/>
            <person name="Edwards K."/>
            <person name="Eickbush T."/>
            <person name="Evans J.D."/>
            <person name="Filipski A."/>
            <person name="Findeiss S."/>
            <person name="Freyhult E."/>
            <person name="Fulton L."/>
            <person name="Fulton R."/>
            <person name="Garcia A.C."/>
            <person name="Gardiner A."/>
            <person name="Garfield D.A."/>
            <person name="Garvin B.E."/>
            <person name="Gibson G."/>
            <person name="Gilbert D."/>
            <person name="Gnerre S."/>
            <person name="Godfrey J."/>
            <person name="Good R."/>
            <person name="Gotea V."/>
            <person name="Gravely B."/>
            <person name="Greenberg A.J."/>
            <person name="Griffiths-Jones S."/>
            <person name="Gross S."/>
            <person name="Guigo R."/>
            <person name="Gustafson E.A."/>
            <person name="Haerty W."/>
            <person name="Hahn M.W."/>
            <person name="Halligan D.L."/>
            <person name="Halpern A.L."/>
            <person name="Halter G.M."/>
            <person name="Han M.V."/>
            <person name="Heger A."/>
            <person name="Hillier L."/>
            <person name="Hinrichs A.S."/>
            <person name="Holmes I."/>
            <person name="Hoskins R.A."/>
            <person name="Hubisz M.J."/>
            <person name="Hultmark D."/>
            <person name="Huntley M.A."/>
            <person name="Jaffe D.B."/>
            <person name="Jagadeeshan S."/>
            <person name="Jeck W.R."/>
            <person name="Johnson J."/>
            <person name="Jones C.D."/>
            <person name="Jordan W.C."/>
            <person name="Karpen G.H."/>
            <person name="Kataoka E."/>
            <person name="Keightley P.D."/>
            <person name="Kheradpour P."/>
            <person name="Kirkness E.F."/>
            <person name="Koerich L.B."/>
            <person name="Kristiansen K."/>
            <person name="Kudrna D."/>
            <person name="Kulathinal R.J."/>
            <person name="Kumar S."/>
            <person name="Kwok R."/>
            <person name="Lander E."/>
            <person name="Langley C.H."/>
            <person name="Lapoint R."/>
            <person name="Lazzaro B.P."/>
            <person name="Lee S.J."/>
            <person name="Levesque L."/>
            <person name="Li R."/>
            <person name="Lin C.F."/>
            <person name="Lin M.F."/>
            <person name="Lindblad-Toh K."/>
            <person name="Llopart A."/>
            <person name="Long M."/>
            <person name="Low L."/>
            <person name="Lozovsky E."/>
            <person name="Lu J."/>
            <person name="Luo M."/>
            <person name="Machado C.A."/>
            <person name="Makalowski W."/>
            <person name="Marzo M."/>
            <person name="Matsuda M."/>
            <person name="Matzkin L."/>
            <person name="McAllister B."/>
            <person name="McBride C.S."/>
            <person name="McKernan B."/>
            <person name="McKernan K."/>
            <person name="Mendez-Lago M."/>
            <person name="Minx P."/>
            <person name="Mollenhauer M.U."/>
            <person name="Montooth K."/>
            <person name="Mount S.M."/>
            <person name="Mu X."/>
            <person name="Myers E."/>
            <person name="Negre B."/>
            <person name="Newfeld S."/>
            <person name="Nielsen R."/>
            <person name="Noor M.A."/>
            <person name="O'Grady P."/>
            <person name="Pachter L."/>
            <person name="Papaceit M."/>
            <person name="Parisi M.J."/>
            <person name="Parisi M."/>
            <person name="Parts L."/>
            <person name="Pedersen J.S."/>
            <person name="Pesole G."/>
            <person name="Phillippy A.M."/>
            <person name="Ponting C.P."/>
            <person name="Pop M."/>
            <person name="Porcelli D."/>
            <person name="Powell J.R."/>
            <person name="Prohaska S."/>
            <person name="Pruitt K."/>
            <person name="Puig M."/>
            <person name="Quesneville H."/>
            <person name="Ram K.R."/>
            <person name="Rand D."/>
            <person name="Rasmussen M.D."/>
            <person name="Reed L.K."/>
            <person name="Reenan R."/>
            <person name="Reily A."/>
            <person name="Remington K.A."/>
            <person name="Rieger T.T."/>
            <person name="Ritchie M.G."/>
            <person name="Robin C."/>
            <person name="Rogers Y.H."/>
            <person name="Rohde C."/>
            <person name="Rozas J."/>
            <person name="Rubenfield M.J."/>
            <person name="Ruiz A."/>
            <person name="Russo S."/>
            <person name="Salzberg S.L."/>
            <person name="Sanchez-Gracia A."/>
            <person name="Saranga D.J."/>
            <person name="Sato H."/>
            <person name="Schaeffer S.W."/>
            <person name="Schatz M.C."/>
            <person name="Schlenke T."/>
            <person name="Schwartz R."/>
            <person name="Segarra C."/>
            <person name="Singh R.S."/>
            <person name="Sirot L."/>
            <person name="Sirota M."/>
            <person name="Sisneros N.B."/>
            <person name="Smith C.D."/>
            <person name="Smith T.F."/>
            <person name="Spieth J."/>
            <person name="Stage D.E."/>
            <person name="Stark A."/>
            <person name="Stephan W."/>
            <person name="Strausberg R.L."/>
            <person name="Strempel S."/>
            <person name="Sturgill D."/>
            <person name="Sutton G."/>
            <person name="Sutton G.G."/>
            <person name="Tao W."/>
            <person name="Teichmann S."/>
            <person name="Tobari Y.N."/>
            <person name="Tomimura Y."/>
            <person name="Tsolas J.M."/>
            <person name="Valente V.L."/>
            <person name="Venter E."/>
            <person name="Venter J.C."/>
            <person name="Vicario S."/>
            <person name="Vieira F.G."/>
            <person name="Vilella A.J."/>
            <person name="Villasante A."/>
            <person name="Walenz B."/>
            <person name="Wang J."/>
            <person name="Wasserman M."/>
            <person name="Watts T."/>
            <person name="Wilson D."/>
            <person name="Wilson R.K."/>
            <person name="Wing R.A."/>
            <person name="Wolfner M.F."/>
            <person name="Wong A."/>
            <person name="Wong G.K."/>
            <person name="Wu C.I."/>
            <person name="Wu G."/>
            <person name="Yamamoto D."/>
            <person name="Yang H.P."/>
            <person name="Yang S.P."/>
            <person name="Yorke J.A."/>
            <person name="Yoshida K."/>
            <person name="Zdobnov E."/>
            <person name="Zhang P."/>
            <person name="Zhang Y."/>
            <person name="Zimin A.V."/>
            <person name="Baldwin J."/>
            <person name="Abdouelleil A."/>
            <person name="Abdulkadir J."/>
            <person name="Abebe A."/>
            <person name="Abera B."/>
            <person name="Abreu J."/>
            <person name="Acer S.C."/>
            <person name="Aftuck L."/>
            <person name="Alexander A."/>
            <person name="An P."/>
            <person name="Anderson E."/>
            <person name="Anderson S."/>
            <person name="Arachi H."/>
            <person name="Azer M."/>
            <person name="Bachantsang P."/>
            <person name="Barry A."/>
            <person name="Bayul T."/>
            <person name="Berlin A."/>
            <person name="Bessette D."/>
            <person name="Bloom T."/>
            <person name="Blye J."/>
            <person name="Boguslavskiy L."/>
            <person name="Bonnet C."/>
            <person name="Boukhgalter B."/>
            <person name="Bourzgui I."/>
            <person name="Brown A."/>
            <person name="Cahill P."/>
            <person name="Channer S."/>
            <person name="Cheshatsang Y."/>
            <person name="Chuda L."/>
            <person name="Citroen M."/>
            <person name="Collymore A."/>
            <person name="Cooke P."/>
            <person name="Costello M."/>
            <person name="D'Aco K."/>
            <person name="Daza R."/>
            <person name="De Haan G."/>
            <person name="DeGray S."/>
            <person name="DeMaso C."/>
            <person name="Dhargay N."/>
            <person name="Dooley K."/>
            <person name="Dooley E."/>
            <person name="Doricent M."/>
            <person name="Dorje P."/>
            <person name="Dorjee K."/>
            <person name="Dupes A."/>
            <person name="Elong R."/>
            <person name="Falk J."/>
            <person name="Farina A."/>
            <person name="Faro S."/>
            <person name="Ferguson D."/>
            <person name="Fisher S."/>
            <person name="Foley C.D."/>
            <person name="Franke A."/>
            <person name="Friedrich D."/>
            <person name="Gadbois L."/>
            <person name="Gearin G."/>
            <person name="Gearin C.R."/>
            <person name="Giannoukos G."/>
            <person name="Goode T."/>
            <person name="Graham J."/>
            <person name="Grandbois E."/>
            <person name="Grewal S."/>
            <person name="Gyaltsen K."/>
            <person name="Hafez N."/>
            <person name="Hagos B."/>
            <person name="Hall J."/>
            <person name="Henson C."/>
            <person name="Hollinger A."/>
            <person name="Honan T."/>
            <person name="Huard M.D."/>
            <person name="Hughes L."/>
            <person name="Hurhula B."/>
            <person name="Husby M.E."/>
            <person name="Kamat A."/>
            <person name="Kanga B."/>
            <person name="Kashin S."/>
            <person name="Khazanovich D."/>
            <person name="Kisner P."/>
            <person name="Lance K."/>
            <person name="Lara M."/>
            <person name="Lee W."/>
            <person name="Lennon N."/>
            <person name="Letendre F."/>
            <person name="LeVine R."/>
            <person name="Lipovsky A."/>
            <person name="Liu X."/>
            <person name="Liu J."/>
            <person name="Liu S."/>
            <person name="Lokyitsang T."/>
            <person name="Lokyitsang Y."/>
            <person name="Lubonja R."/>
            <person name="Lui A."/>
            <person name="MacDonald P."/>
            <person name="Magnisalis V."/>
            <person name="Maru K."/>
            <person name="Matthews C."/>
            <person name="McCusker W."/>
            <person name="McDonough S."/>
            <person name="Mehta T."/>
            <person name="Meldrim J."/>
            <person name="Meneus L."/>
            <person name="Mihai O."/>
            <person name="Mihalev A."/>
            <person name="Mihova T."/>
            <person name="Mittelman R."/>
            <person name="Mlenga V."/>
            <person name="Montmayeur A."/>
            <person name="Mulrain L."/>
            <person name="Navidi A."/>
            <person name="Naylor J."/>
            <person name="Negash T."/>
            <person name="Nguyen T."/>
            <person name="Nguyen N."/>
            <person name="Nicol R."/>
            <person name="Norbu C."/>
            <person name="Norbu N."/>
            <person name="Novod N."/>
            <person name="O'Neill B."/>
            <person name="Osman S."/>
            <person name="Markiewicz E."/>
            <person name="Oyono O.L."/>
            <person name="Patti C."/>
            <person name="Phunkhang P."/>
            <person name="Pierre F."/>
            <person name="Priest M."/>
            <person name="Raghuraman S."/>
            <person name="Rege F."/>
            <person name="Reyes R."/>
            <person name="Rise C."/>
            <person name="Rogov P."/>
            <person name="Ross K."/>
            <person name="Ryan E."/>
            <person name="Settipalli S."/>
            <person name="Shea T."/>
            <person name="Sherpa N."/>
            <person name="Shi L."/>
            <person name="Shih D."/>
            <person name="Sparrow T."/>
            <person name="Spaulding J."/>
            <person name="Stalker J."/>
            <person name="Stange-Thomann N."/>
            <person name="Stavropoulos S."/>
            <person name="Stone C."/>
            <person name="Strader C."/>
            <person name="Tesfaye S."/>
            <person name="Thomson T."/>
            <person name="Thoulutsang Y."/>
            <person name="Thoulutsang D."/>
            <person name="Topham K."/>
            <person name="Topping I."/>
            <person name="Tsamla T."/>
            <person name="Vassiliev H."/>
            <person name="Vo A."/>
            <person name="Wangchuk T."/>
            <person name="Wangdi T."/>
            <person name="Weiand M."/>
            <person name="Wilkinson J."/>
            <person name="Wilson A."/>
            <person name="Yadav S."/>
            <person name="Young G."/>
            <person name="Yu Q."/>
            <person name="Zembek L."/>
            <person name="Zhong D."/>
            <person name="Zimmer A."/>
            <person name="Zwirko Z."/>
            <person name="Jaffe D.B."/>
            <person name="Alvarez P."/>
            <person name="Brockman W."/>
            <person name="Butler J."/>
            <person name="Chin C."/>
            <person name="Gnerre S."/>
            <person name="Grabherr M."/>
            <person name="Kleber M."/>
            <person name="Mauceli E."/>
            <person name="MacCallum I."/>
        </authorList>
    </citation>
    <scope>NUCLEOTIDE SEQUENCE [LARGE SCALE GENOMIC DNA]</scope>
    <source>
        <strain evidence="2">MSH-3 / Tucson 14011-0111.49</strain>
    </source>
</reference>
<dbReference type="eggNOG" id="KOG0516">
    <property type="taxonomic scope" value="Eukaryota"/>
</dbReference>
<evidence type="ECO:0000313" key="2">
    <source>
        <dbReference type="Proteomes" id="UP000008744"/>
    </source>
</evidence>
<dbReference type="EMBL" id="CH700533">
    <property type="protein sequence ID" value="EDW26087.1"/>
    <property type="molecule type" value="Genomic_DNA"/>
</dbReference>
<gene>
    <name evidence="1" type="primary">Dper\GL13182</name>
    <name evidence="1" type="ORF">Dper_GL13182</name>
</gene>
<accession>B4ISJ4</accession>
<name>B4ISJ4_DROPE</name>
<dbReference type="HOGENOM" id="CLU_2944133_0_0_1"/>
<sequence>MHSSSSAVHEIPKQASGKLEKLVGNWKSLDADAGKMEYWIDLGEQQMANRPALLNTPHID</sequence>
<evidence type="ECO:0000313" key="1">
    <source>
        <dbReference type="EMBL" id="EDW26087.1"/>
    </source>
</evidence>
<keyword evidence="2" id="KW-1185">Reference proteome</keyword>
<protein>
    <submittedName>
        <fullName evidence="1">GL13182</fullName>
    </submittedName>
</protein>